<gene>
    <name evidence="2" type="ORF">LMG31841_03186</name>
</gene>
<evidence type="ECO:0000313" key="2">
    <source>
        <dbReference type="EMBL" id="CAG4903100.1"/>
    </source>
</evidence>
<organism evidence="2 3">
    <name type="scientific">Paraburkholderia saeva</name>
    <dbReference type="NCBI Taxonomy" id="2777537"/>
    <lineage>
        <taxon>Bacteria</taxon>
        <taxon>Pseudomonadati</taxon>
        <taxon>Pseudomonadota</taxon>
        <taxon>Betaproteobacteria</taxon>
        <taxon>Burkholderiales</taxon>
        <taxon>Burkholderiaceae</taxon>
        <taxon>Paraburkholderia</taxon>
    </lineage>
</organism>
<dbReference type="EMBL" id="CAJQZC010000005">
    <property type="protein sequence ID" value="CAG4903100.1"/>
    <property type="molecule type" value="Genomic_DNA"/>
</dbReference>
<protein>
    <submittedName>
        <fullName evidence="2">Uncharacterized protein</fullName>
    </submittedName>
</protein>
<keyword evidence="3" id="KW-1185">Reference proteome</keyword>
<proteinExistence type="predicted"/>
<reference evidence="2" key="1">
    <citation type="submission" date="2021-04" db="EMBL/GenBank/DDBJ databases">
        <authorList>
            <person name="Vanwijnsberghe S."/>
        </authorList>
    </citation>
    <scope>NUCLEOTIDE SEQUENCE</scope>
    <source>
        <strain evidence="2">LMG 31841</strain>
    </source>
</reference>
<evidence type="ECO:0000256" key="1">
    <source>
        <dbReference type="SAM" id="MobiDB-lite"/>
    </source>
</evidence>
<feature type="region of interest" description="Disordered" evidence="1">
    <location>
        <begin position="178"/>
        <end position="204"/>
    </location>
</feature>
<feature type="region of interest" description="Disordered" evidence="1">
    <location>
        <begin position="380"/>
        <end position="413"/>
    </location>
</feature>
<accession>A0A9N8RYG9</accession>
<dbReference type="RefSeq" id="WP_228878369.1">
    <property type="nucleotide sequence ID" value="NZ_CAJQZC010000005.1"/>
</dbReference>
<sequence length="413" mass="46006">MSGAAMKWVMPDRDEPPKFTDMHAEKKWFLACLAWEANRFDNRICAEDDRDIITLAREAGVSVRAARRYVKQFVTEGILEVVGRTGYHNRVVIYLFTMQRTRIAENARPKRASNSTIQDHAKSASNDTIQMARNMPEDASNGDSNDTRMVPAVTSNGAGNSTIQPPSIYGLQELPSKPQEKHNAHWRVPSPVSRAKPRPRDDADITSNAAHQSAVAQAMAMIDEFYPHCETKTRGEVEEGCLHFAENGVGLEDMREAIRTAKRKQKPGSKLGWAAVANVLDGVLATRKSVIGYHQAQDEQIRRGAQQLEAIFERHLDKPSWTSGCTRAHMGEWLCRCVAWHKVDVAMFEAACRDAKKNANGRVPTWKTVRDLIDKRVKARNSGAQHAAGNKPNFDRPGAMPGSFIAQGNSTLH</sequence>
<name>A0A9N8RYG9_9BURK</name>
<comment type="caution">
    <text evidence="2">The sequence shown here is derived from an EMBL/GenBank/DDBJ whole genome shotgun (WGS) entry which is preliminary data.</text>
</comment>
<dbReference type="Proteomes" id="UP000789704">
    <property type="component" value="Unassembled WGS sequence"/>
</dbReference>
<evidence type="ECO:0000313" key="3">
    <source>
        <dbReference type="Proteomes" id="UP000789704"/>
    </source>
</evidence>
<dbReference type="AlphaFoldDB" id="A0A9N8RYG9"/>